<keyword evidence="1" id="KW-0378">Hydrolase</keyword>
<evidence type="ECO:0000256" key="1">
    <source>
        <dbReference type="ARBA" id="ARBA00022801"/>
    </source>
</evidence>
<sequence>MDGDKRLKLIKLCQTRFVERHLAVERFLEQLSAIHLALEQIATWQDRRSSSKATALLSAISRTEFLVGLVVVERLAGILRPLALALQDKQLDLTKALQLVDAVKSVLTEQRASSEKEFAVLMRTVECAAEKLSVEVRKPRLPEKSVYRGNAGRDLSTEAYYQITVFNPAVDLVLQDINLRFGKHTQLTASLSKLLPKKTVSTEWSDVEPAYEQFKGLLGSVTDSQVKAEFSVWKAMWRDKPKEEVPTTAITNFLKANVTNATYRAQWVAEHVNYTRFHYLDGINVDFEDPMDAKEPARQAFVQLMNDTRKALQDYNVMTVLSVDVPWSPDCIDGRCYDFVGLQRHADMFFVMGYDLRSQVHSDDCIAGANAPLNQTLAGVRKYLQLNITANKLVLGVPWYGYDYPCLNVTNNGTRCSIERVPFRKVSCSDAAGTERPFSRLAVWSKYALERFWSNASQSPYFNVKFENWNMTHQVWFDNSTSLTYKYMGAASLKLRGVGMWAANFLAAGDSAEDRAQRDEMWGALPSWDWQSSERHRGGSAAGSPQRLEYREKKTDLHRNVELRLLNNVATNRLGKSPGKTDWKGPMIKVK</sequence>
<dbReference type="InterPro" id="IPR001223">
    <property type="entry name" value="Glyco_hydro18_cat"/>
</dbReference>
<dbReference type="AlphaFoldDB" id="A0A6A4V395"/>
<dbReference type="PANTHER" id="PTHR46290:SF1">
    <property type="entry name" value="DI-N-ACETYLCHITOBIASE"/>
    <property type="match status" value="1"/>
</dbReference>
<keyword evidence="2" id="KW-0326">Glycosidase</keyword>
<reference evidence="4 5" key="1">
    <citation type="submission" date="2019-07" db="EMBL/GenBank/DDBJ databases">
        <title>Draft genome assembly of a fouling barnacle, Amphibalanus amphitrite (Darwin, 1854): The first reference genome for Thecostraca.</title>
        <authorList>
            <person name="Kim W."/>
        </authorList>
    </citation>
    <scope>NUCLEOTIDE SEQUENCE [LARGE SCALE GENOMIC DNA]</scope>
    <source>
        <strain evidence="4">SNU_AA5</strain>
        <tissue evidence="4">Soma without cirri and trophi</tissue>
    </source>
</reference>
<protein>
    <submittedName>
        <fullName evidence="4">Di-N-acetylchitobiase</fullName>
    </submittedName>
</protein>
<dbReference type="EMBL" id="VIIS01002179">
    <property type="protein sequence ID" value="KAF0287579.1"/>
    <property type="molecule type" value="Genomic_DNA"/>
</dbReference>
<evidence type="ECO:0000313" key="4">
    <source>
        <dbReference type="EMBL" id="KAF0287579.1"/>
    </source>
</evidence>
<dbReference type="GO" id="GO:0008061">
    <property type="term" value="F:chitin binding"/>
    <property type="evidence" value="ECO:0007669"/>
    <property type="project" value="InterPro"/>
</dbReference>
<dbReference type="PROSITE" id="PS51910">
    <property type="entry name" value="GH18_2"/>
    <property type="match status" value="1"/>
</dbReference>
<dbReference type="Gene3D" id="3.10.50.10">
    <property type="match status" value="1"/>
</dbReference>
<dbReference type="InterPro" id="IPR011583">
    <property type="entry name" value="Chitinase_II/V-like_cat"/>
</dbReference>
<evidence type="ECO:0000313" key="5">
    <source>
        <dbReference type="Proteomes" id="UP000440578"/>
    </source>
</evidence>
<accession>A0A6A4V395</accession>
<name>A0A6A4V395_AMPAM</name>
<dbReference type="GO" id="GO:0009313">
    <property type="term" value="P:oligosaccharide catabolic process"/>
    <property type="evidence" value="ECO:0007669"/>
    <property type="project" value="TreeGrafter"/>
</dbReference>
<dbReference type="InterPro" id="IPR051887">
    <property type="entry name" value="GH18_Domain-Containing"/>
</dbReference>
<gene>
    <name evidence="4" type="primary">Ctbs_0</name>
    <name evidence="4" type="ORF">FJT64_013969</name>
</gene>
<feature type="domain" description="GH18" evidence="3">
    <location>
        <begin position="142"/>
        <end position="516"/>
    </location>
</feature>
<dbReference type="GO" id="GO:0005615">
    <property type="term" value="C:extracellular space"/>
    <property type="evidence" value="ECO:0007669"/>
    <property type="project" value="TreeGrafter"/>
</dbReference>
<dbReference type="GO" id="GO:0016798">
    <property type="term" value="F:hydrolase activity, acting on glycosyl bonds"/>
    <property type="evidence" value="ECO:0007669"/>
    <property type="project" value="UniProtKB-KW"/>
</dbReference>
<dbReference type="OrthoDB" id="73875at2759"/>
<dbReference type="Proteomes" id="UP000440578">
    <property type="component" value="Unassembled WGS sequence"/>
</dbReference>
<evidence type="ECO:0000259" key="3">
    <source>
        <dbReference type="PROSITE" id="PS51910"/>
    </source>
</evidence>
<dbReference type="Pfam" id="PF00704">
    <property type="entry name" value="Glyco_hydro_18"/>
    <property type="match status" value="1"/>
</dbReference>
<dbReference type="InterPro" id="IPR029070">
    <property type="entry name" value="Chitinase_insertion_sf"/>
</dbReference>
<organism evidence="4 5">
    <name type="scientific">Amphibalanus amphitrite</name>
    <name type="common">Striped barnacle</name>
    <name type="synonym">Balanus amphitrite</name>
    <dbReference type="NCBI Taxonomy" id="1232801"/>
    <lineage>
        <taxon>Eukaryota</taxon>
        <taxon>Metazoa</taxon>
        <taxon>Ecdysozoa</taxon>
        <taxon>Arthropoda</taxon>
        <taxon>Crustacea</taxon>
        <taxon>Multicrustacea</taxon>
        <taxon>Cirripedia</taxon>
        <taxon>Thoracica</taxon>
        <taxon>Thoracicalcarea</taxon>
        <taxon>Balanomorpha</taxon>
        <taxon>Balanoidea</taxon>
        <taxon>Balanidae</taxon>
        <taxon>Amphibalaninae</taxon>
        <taxon>Amphibalanus</taxon>
    </lineage>
</organism>
<dbReference type="InterPro" id="IPR017853">
    <property type="entry name" value="GH"/>
</dbReference>
<evidence type="ECO:0000256" key="2">
    <source>
        <dbReference type="ARBA" id="ARBA00023295"/>
    </source>
</evidence>
<dbReference type="SUPFAM" id="SSF51445">
    <property type="entry name" value="(Trans)glycosidases"/>
    <property type="match status" value="1"/>
</dbReference>
<dbReference type="SMART" id="SM00636">
    <property type="entry name" value="Glyco_18"/>
    <property type="match status" value="1"/>
</dbReference>
<keyword evidence="5" id="KW-1185">Reference proteome</keyword>
<dbReference type="Gene3D" id="3.20.20.80">
    <property type="entry name" value="Glycosidases"/>
    <property type="match status" value="1"/>
</dbReference>
<dbReference type="PANTHER" id="PTHR46290">
    <property type="entry name" value="DI-N-ACETYLCHITOBIASE"/>
    <property type="match status" value="1"/>
</dbReference>
<comment type="caution">
    <text evidence="4">The sequence shown here is derived from an EMBL/GenBank/DDBJ whole genome shotgun (WGS) entry which is preliminary data.</text>
</comment>
<proteinExistence type="predicted"/>